<dbReference type="AlphaFoldDB" id="A0A5J4N6N8"/>
<evidence type="ECO:0000313" key="2">
    <source>
        <dbReference type="Proteomes" id="UP000324629"/>
    </source>
</evidence>
<comment type="caution">
    <text evidence="1">The sequence shown here is derived from an EMBL/GenBank/DDBJ whole genome shotgun (WGS) entry which is preliminary data.</text>
</comment>
<dbReference type="SMART" id="SM00365">
    <property type="entry name" value="LRR_SD22"/>
    <property type="match status" value="2"/>
</dbReference>
<dbReference type="SUPFAM" id="SSF52058">
    <property type="entry name" value="L domain-like"/>
    <property type="match status" value="1"/>
</dbReference>
<proteinExistence type="predicted"/>
<sequence length="49" mass="5687">MLELGSNKLRRLENIDHLVNLTQLYVGKNKIPMLENMDHLVNLTLLSIQ</sequence>
<reference evidence="1 2" key="1">
    <citation type="journal article" date="2019" name="Gigascience">
        <title>Whole-genome sequence of the oriental lung fluke Paragonimus westermani.</title>
        <authorList>
            <person name="Oey H."/>
            <person name="Zakrzewski M."/>
            <person name="Narain K."/>
            <person name="Devi K.R."/>
            <person name="Agatsuma T."/>
            <person name="Nawaratna S."/>
            <person name="Gobert G.N."/>
            <person name="Jones M.K."/>
            <person name="Ragan M.A."/>
            <person name="McManus D.P."/>
            <person name="Krause L."/>
        </authorList>
    </citation>
    <scope>NUCLEOTIDE SEQUENCE [LARGE SCALE GENOMIC DNA]</scope>
    <source>
        <strain evidence="1 2">IND2009</strain>
    </source>
</reference>
<keyword evidence="2" id="KW-1185">Reference proteome</keyword>
<evidence type="ECO:0000313" key="1">
    <source>
        <dbReference type="EMBL" id="KAA3671117.1"/>
    </source>
</evidence>
<gene>
    <name evidence="1" type="ORF">DEA37_0013945</name>
</gene>
<dbReference type="InterPro" id="IPR032675">
    <property type="entry name" value="LRR_dom_sf"/>
</dbReference>
<protein>
    <recommendedName>
        <fullName evidence="3">Dynein light chain 1, axonemal</fullName>
    </recommendedName>
</protein>
<dbReference type="EMBL" id="QNGE01007257">
    <property type="protein sequence ID" value="KAA3671117.1"/>
    <property type="molecule type" value="Genomic_DNA"/>
</dbReference>
<accession>A0A5J4N6N8</accession>
<name>A0A5J4N6N8_9TREM</name>
<organism evidence="1 2">
    <name type="scientific">Paragonimus westermani</name>
    <dbReference type="NCBI Taxonomy" id="34504"/>
    <lineage>
        <taxon>Eukaryota</taxon>
        <taxon>Metazoa</taxon>
        <taxon>Spiralia</taxon>
        <taxon>Lophotrochozoa</taxon>
        <taxon>Platyhelminthes</taxon>
        <taxon>Trematoda</taxon>
        <taxon>Digenea</taxon>
        <taxon>Plagiorchiida</taxon>
        <taxon>Troglotremata</taxon>
        <taxon>Troglotrematidae</taxon>
        <taxon>Paragonimus</taxon>
    </lineage>
</organism>
<evidence type="ECO:0008006" key="3">
    <source>
        <dbReference type="Google" id="ProtNLM"/>
    </source>
</evidence>
<dbReference type="Gene3D" id="3.80.10.10">
    <property type="entry name" value="Ribonuclease Inhibitor"/>
    <property type="match status" value="1"/>
</dbReference>
<dbReference type="Proteomes" id="UP000324629">
    <property type="component" value="Unassembled WGS sequence"/>
</dbReference>
<feature type="non-terminal residue" evidence="1">
    <location>
        <position position="49"/>
    </location>
</feature>